<keyword evidence="3 6" id="KW-0479">Metal-binding</keyword>
<evidence type="ECO:0000256" key="5">
    <source>
        <dbReference type="ARBA" id="ARBA00023004"/>
    </source>
</evidence>
<keyword evidence="1" id="KW-0813">Transport</keyword>
<feature type="domain" description="Cytochrome c" evidence="8">
    <location>
        <begin position="24"/>
        <end position="112"/>
    </location>
</feature>
<accession>A0ABU1BLZ7</accession>
<sequence length="119" mass="12659">MKKQFASALILFSSVLSLNAWAAGDIQAGKAAAEKYNCASCHGKDYNTPIDPSYPKLAGQHQDYLAQALIAYQRGGNAVNANGRGNAIMGAQAKPLSRQDIQNIAAYLHSLPGSLVLRK</sequence>
<evidence type="ECO:0000259" key="8">
    <source>
        <dbReference type="PROSITE" id="PS51007"/>
    </source>
</evidence>
<comment type="caution">
    <text evidence="9">The sequence shown here is derived from an EMBL/GenBank/DDBJ whole genome shotgun (WGS) entry which is preliminary data.</text>
</comment>
<dbReference type="Gene3D" id="1.10.760.10">
    <property type="entry name" value="Cytochrome c-like domain"/>
    <property type="match status" value="1"/>
</dbReference>
<dbReference type="PROSITE" id="PS51007">
    <property type="entry name" value="CYTC"/>
    <property type="match status" value="1"/>
</dbReference>
<organism evidence="9 10">
    <name type="scientific">Keguizhuia sedimenti</name>
    <dbReference type="NCBI Taxonomy" id="3064264"/>
    <lineage>
        <taxon>Bacteria</taxon>
        <taxon>Pseudomonadati</taxon>
        <taxon>Pseudomonadota</taxon>
        <taxon>Betaproteobacteria</taxon>
        <taxon>Burkholderiales</taxon>
        <taxon>Oxalobacteraceae</taxon>
        <taxon>Keguizhuia</taxon>
    </lineage>
</organism>
<evidence type="ECO:0000313" key="9">
    <source>
        <dbReference type="EMBL" id="MDQ9169854.1"/>
    </source>
</evidence>
<dbReference type="Pfam" id="PF00034">
    <property type="entry name" value="Cytochrom_C"/>
    <property type="match status" value="1"/>
</dbReference>
<evidence type="ECO:0000256" key="7">
    <source>
        <dbReference type="SAM" id="SignalP"/>
    </source>
</evidence>
<feature type="signal peptide" evidence="7">
    <location>
        <begin position="1"/>
        <end position="22"/>
    </location>
</feature>
<keyword evidence="7" id="KW-0732">Signal</keyword>
<protein>
    <submittedName>
        <fullName evidence="9">Cytochrome c</fullName>
    </submittedName>
</protein>
<evidence type="ECO:0000256" key="2">
    <source>
        <dbReference type="ARBA" id="ARBA00022617"/>
    </source>
</evidence>
<keyword evidence="5 6" id="KW-0408">Iron</keyword>
<dbReference type="InterPro" id="IPR050597">
    <property type="entry name" value="Cytochrome_c_Oxidase_Subunit"/>
</dbReference>
<keyword evidence="4" id="KW-0249">Electron transport</keyword>
<name>A0ABU1BLZ7_9BURK</name>
<evidence type="ECO:0000313" key="10">
    <source>
        <dbReference type="Proteomes" id="UP001225596"/>
    </source>
</evidence>
<dbReference type="InterPro" id="IPR036909">
    <property type="entry name" value="Cyt_c-like_dom_sf"/>
</dbReference>
<dbReference type="InterPro" id="IPR009056">
    <property type="entry name" value="Cyt_c-like_dom"/>
</dbReference>
<reference evidence="9 10" key="1">
    <citation type="submission" date="2023-08" db="EMBL/GenBank/DDBJ databases">
        <title>Oxalobacteraceae gen .nov., isolated from river sludge outside the plant.</title>
        <authorList>
            <person name="Zhao S.Y."/>
        </authorList>
    </citation>
    <scope>NUCLEOTIDE SEQUENCE [LARGE SCALE GENOMIC DNA]</scope>
    <source>
        <strain evidence="9 10">R-40</strain>
    </source>
</reference>
<evidence type="ECO:0000256" key="6">
    <source>
        <dbReference type="PROSITE-ProRule" id="PRU00433"/>
    </source>
</evidence>
<dbReference type="RefSeq" id="WP_338435779.1">
    <property type="nucleotide sequence ID" value="NZ_JAUYVH010000002.1"/>
</dbReference>
<feature type="chain" id="PRO_5046864512" evidence="7">
    <location>
        <begin position="23"/>
        <end position="119"/>
    </location>
</feature>
<keyword evidence="10" id="KW-1185">Reference proteome</keyword>
<dbReference type="Proteomes" id="UP001225596">
    <property type="component" value="Unassembled WGS sequence"/>
</dbReference>
<dbReference type="SUPFAM" id="SSF46626">
    <property type="entry name" value="Cytochrome c"/>
    <property type="match status" value="1"/>
</dbReference>
<evidence type="ECO:0000256" key="1">
    <source>
        <dbReference type="ARBA" id="ARBA00022448"/>
    </source>
</evidence>
<gene>
    <name evidence="9" type="ORF">Q8A64_05455</name>
</gene>
<dbReference type="PANTHER" id="PTHR33751">
    <property type="entry name" value="CBB3-TYPE CYTOCHROME C OXIDASE SUBUNIT FIXP"/>
    <property type="match status" value="1"/>
</dbReference>
<evidence type="ECO:0000256" key="3">
    <source>
        <dbReference type="ARBA" id="ARBA00022723"/>
    </source>
</evidence>
<dbReference type="EMBL" id="JAUYVH010000002">
    <property type="protein sequence ID" value="MDQ9169854.1"/>
    <property type="molecule type" value="Genomic_DNA"/>
</dbReference>
<proteinExistence type="predicted"/>
<evidence type="ECO:0000256" key="4">
    <source>
        <dbReference type="ARBA" id="ARBA00022982"/>
    </source>
</evidence>
<keyword evidence="2 6" id="KW-0349">Heme</keyword>
<dbReference type="PANTHER" id="PTHR33751:SF9">
    <property type="entry name" value="CYTOCHROME C4"/>
    <property type="match status" value="1"/>
</dbReference>